<evidence type="ECO:0000256" key="1">
    <source>
        <dbReference type="ARBA" id="ARBA00010617"/>
    </source>
</evidence>
<dbReference type="Gene3D" id="1.10.630.10">
    <property type="entry name" value="Cytochrome P450"/>
    <property type="match status" value="1"/>
</dbReference>
<keyword evidence="10" id="KW-1185">Reference proteome</keyword>
<gene>
    <name evidence="9" type="ORF">FK220_003415</name>
</gene>
<keyword evidence="2 7" id="KW-0349">Heme</keyword>
<evidence type="ECO:0000256" key="8">
    <source>
        <dbReference type="RuleBase" id="RU000461"/>
    </source>
</evidence>
<comment type="caution">
    <text evidence="9">The sequence shown here is derived from an EMBL/GenBank/DDBJ whole genome shotgun (WGS) entry which is preliminary data.</text>
</comment>
<evidence type="ECO:0000256" key="3">
    <source>
        <dbReference type="ARBA" id="ARBA00022723"/>
    </source>
</evidence>
<evidence type="ECO:0000256" key="5">
    <source>
        <dbReference type="ARBA" id="ARBA00023004"/>
    </source>
</evidence>
<sequence length="444" mass="51939">MQKPMVTVSQLTVFKNRSRILANPLPFHRENFDKHGDTFMVKIGLGNKVVFTRNAETIKYILQKNHKNYHKSTLQTKDLGKYIGQGLLTSNGEFWRVHRRMIQPAFHKKKLEGLLAIMYEAITTELEPLERGKEFDIFPLMGDLAFQVVAKSLFSAGDIRERMRKLQGITTINQKMLIKEMRQPYLKWWFQLSGDINRHLDYAKDARNLLDRIIQERVDSKVDKDDLLDMLLKARYEDGSPMSRKQLIDEVLILFTAGHETTANALSFALFLLAKHPNTQERLFQEVGGVDFKDDDLMRLMGQLPYTKQCIEEAMRLYPPVYVIDRVSLAEDTINGHTFKRRTVWLMSMFELHRHTKFWENPTEFIPERFDPKNKKDFSDYYFPFGAGPRMCIGNNFAMYEMMMVVATLIKKFRLSSSLDEITLNPLISLKPKKVPIHFTPRDL</sequence>
<keyword evidence="5 7" id="KW-0408">Iron</keyword>
<dbReference type="InterPro" id="IPR036396">
    <property type="entry name" value="Cyt_P450_sf"/>
</dbReference>
<evidence type="ECO:0000256" key="7">
    <source>
        <dbReference type="PIRSR" id="PIRSR602401-1"/>
    </source>
</evidence>
<dbReference type="GO" id="GO:0016705">
    <property type="term" value="F:oxidoreductase activity, acting on paired donors, with incorporation or reduction of molecular oxygen"/>
    <property type="evidence" value="ECO:0007669"/>
    <property type="project" value="InterPro"/>
</dbReference>
<dbReference type="Pfam" id="PF00067">
    <property type="entry name" value="p450"/>
    <property type="match status" value="1"/>
</dbReference>
<dbReference type="PANTHER" id="PTHR24291:SF50">
    <property type="entry name" value="BIFUNCTIONAL ALBAFLAVENONE MONOOXYGENASE_TERPENE SYNTHASE"/>
    <property type="match status" value="1"/>
</dbReference>
<dbReference type="InterPro" id="IPR001128">
    <property type="entry name" value="Cyt_P450"/>
</dbReference>
<dbReference type="PRINTS" id="PR00463">
    <property type="entry name" value="EP450I"/>
</dbReference>
<comment type="similarity">
    <text evidence="1 8">Belongs to the cytochrome P450 family.</text>
</comment>
<reference evidence="9" key="2">
    <citation type="submission" date="2020-03" db="EMBL/GenBank/DDBJ databases">
        <title>Flavobacteriaceae bacterium strain TP-CH-4, a member of the family Flavobacteriaceae isolated from a deep-sea seamount.</title>
        <authorList>
            <person name="Zhang D.-C."/>
        </authorList>
    </citation>
    <scope>NUCLEOTIDE SEQUENCE</scope>
    <source>
        <strain evidence="9">TP-CH-4</strain>
    </source>
</reference>
<dbReference type="SUPFAM" id="SSF48264">
    <property type="entry name" value="Cytochrome P450"/>
    <property type="match status" value="1"/>
</dbReference>
<proteinExistence type="inferred from homology"/>
<dbReference type="GO" id="GO:0005506">
    <property type="term" value="F:iron ion binding"/>
    <property type="evidence" value="ECO:0007669"/>
    <property type="project" value="InterPro"/>
</dbReference>
<evidence type="ECO:0000256" key="4">
    <source>
        <dbReference type="ARBA" id="ARBA00023002"/>
    </source>
</evidence>
<dbReference type="InterPro" id="IPR002401">
    <property type="entry name" value="Cyt_P450_E_grp-I"/>
</dbReference>
<dbReference type="GO" id="GO:0020037">
    <property type="term" value="F:heme binding"/>
    <property type="evidence" value="ECO:0007669"/>
    <property type="project" value="InterPro"/>
</dbReference>
<comment type="cofactor">
    <cofactor evidence="7">
        <name>heme</name>
        <dbReference type="ChEBI" id="CHEBI:30413"/>
    </cofactor>
</comment>
<name>A0A967AQA3_9FLAO</name>
<dbReference type="InterPro" id="IPR017972">
    <property type="entry name" value="Cyt_P450_CS"/>
</dbReference>
<keyword evidence="4 8" id="KW-0560">Oxidoreductase</keyword>
<evidence type="ECO:0000313" key="9">
    <source>
        <dbReference type="EMBL" id="NHF58373.1"/>
    </source>
</evidence>
<evidence type="ECO:0000313" key="10">
    <source>
        <dbReference type="Proteomes" id="UP000707206"/>
    </source>
</evidence>
<reference evidence="9" key="1">
    <citation type="submission" date="2019-07" db="EMBL/GenBank/DDBJ databases">
        <authorList>
            <person name="De-Chao Zhang Q."/>
        </authorList>
    </citation>
    <scope>NUCLEOTIDE SEQUENCE</scope>
    <source>
        <strain evidence="9">TP-CH-4</strain>
    </source>
</reference>
<dbReference type="PROSITE" id="PS00086">
    <property type="entry name" value="CYTOCHROME_P450"/>
    <property type="match status" value="1"/>
</dbReference>
<protein>
    <submittedName>
        <fullName evidence="9">Cytochrome P450</fullName>
    </submittedName>
</protein>
<evidence type="ECO:0000256" key="2">
    <source>
        <dbReference type="ARBA" id="ARBA00022617"/>
    </source>
</evidence>
<dbReference type="PRINTS" id="PR00385">
    <property type="entry name" value="P450"/>
</dbReference>
<dbReference type="GO" id="GO:0004497">
    <property type="term" value="F:monooxygenase activity"/>
    <property type="evidence" value="ECO:0007669"/>
    <property type="project" value="UniProtKB-KW"/>
</dbReference>
<keyword evidence="3 7" id="KW-0479">Metal-binding</keyword>
<accession>A0A967AQA3</accession>
<dbReference type="Proteomes" id="UP000707206">
    <property type="component" value="Unassembled WGS sequence"/>
</dbReference>
<organism evidence="9 10">
    <name type="scientific">Pelagihabitans pacificus</name>
    <dbReference type="NCBI Taxonomy" id="2696054"/>
    <lineage>
        <taxon>Bacteria</taxon>
        <taxon>Pseudomonadati</taxon>
        <taxon>Bacteroidota</taxon>
        <taxon>Flavobacteriia</taxon>
        <taxon>Flavobacteriales</taxon>
        <taxon>Flavobacteriaceae</taxon>
        <taxon>Pelagihabitans</taxon>
    </lineage>
</organism>
<dbReference type="AlphaFoldDB" id="A0A967AQA3"/>
<evidence type="ECO:0000256" key="6">
    <source>
        <dbReference type="ARBA" id="ARBA00023033"/>
    </source>
</evidence>
<dbReference type="EMBL" id="VIKU02000001">
    <property type="protein sequence ID" value="NHF58373.1"/>
    <property type="molecule type" value="Genomic_DNA"/>
</dbReference>
<feature type="binding site" description="axial binding residue" evidence="7">
    <location>
        <position position="392"/>
    </location>
    <ligand>
        <name>heme</name>
        <dbReference type="ChEBI" id="CHEBI:30413"/>
    </ligand>
    <ligandPart>
        <name>Fe</name>
        <dbReference type="ChEBI" id="CHEBI:18248"/>
    </ligandPart>
</feature>
<keyword evidence="6 8" id="KW-0503">Monooxygenase</keyword>
<dbReference type="InterPro" id="IPR050196">
    <property type="entry name" value="Cytochrome_P450_Monoox"/>
</dbReference>
<dbReference type="PANTHER" id="PTHR24291">
    <property type="entry name" value="CYTOCHROME P450 FAMILY 4"/>
    <property type="match status" value="1"/>
</dbReference>